<name>A0A238L8W8_9RHOB</name>
<dbReference type="AlphaFoldDB" id="A0A238L8W8"/>
<evidence type="ECO:0000313" key="6">
    <source>
        <dbReference type="Proteomes" id="UP000202922"/>
    </source>
</evidence>
<dbReference type="PROSITE" id="PS50949">
    <property type="entry name" value="HTH_GNTR"/>
    <property type="match status" value="1"/>
</dbReference>
<dbReference type="InterPro" id="IPR011711">
    <property type="entry name" value="GntR_C"/>
</dbReference>
<keyword evidence="3" id="KW-0804">Transcription</keyword>
<dbReference type="SUPFAM" id="SSF48008">
    <property type="entry name" value="GntR ligand-binding domain-like"/>
    <property type="match status" value="1"/>
</dbReference>
<dbReference type="InterPro" id="IPR000524">
    <property type="entry name" value="Tscrpt_reg_HTH_GntR"/>
</dbReference>
<keyword evidence="2" id="KW-0238">DNA-binding</keyword>
<dbReference type="InterPro" id="IPR036388">
    <property type="entry name" value="WH-like_DNA-bd_sf"/>
</dbReference>
<proteinExistence type="predicted"/>
<dbReference type="Pfam" id="PF07729">
    <property type="entry name" value="FCD"/>
    <property type="match status" value="1"/>
</dbReference>
<evidence type="ECO:0000259" key="4">
    <source>
        <dbReference type="PROSITE" id="PS50949"/>
    </source>
</evidence>
<dbReference type="SUPFAM" id="SSF46785">
    <property type="entry name" value="Winged helix' DNA-binding domain"/>
    <property type="match status" value="1"/>
</dbReference>
<dbReference type="InterPro" id="IPR008920">
    <property type="entry name" value="TF_FadR/GntR_C"/>
</dbReference>
<feature type="domain" description="HTH gntR-type" evidence="4">
    <location>
        <begin position="9"/>
        <end position="76"/>
    </location>
</feature>
<gene>
    <name evidence="5" type="primary">ydfH_9</name>
    <name evidence="5" type="ORF">COL8621_03801</name>
</gene>
<dbReference type="CDD" id="cd07377">
    <property type="entry name" value="WHTH_GntR"/>
    <property type="match status" value="1"/>
</dbReference>
<sequence>MTAIPDKQTNSTDFAVTALRDRIFRGAIAPGTRLLEVPLAKDLGISRTPLRQALLELEREGLVERKTTTGFVVRSLTFSDVCDAIDLRGLLEGAAARRAAERGVPDAMIAQMNETLNRIDTALTGAPGKFDLTGYADGNRDFHHLIVDAAQSRVLRDEIARAETLPFSSPSAFLLSQRDDLPFQRSLLTSQAQHRAVVDAITRREGARAENLMREHARIALTNLEYIMGLERSARQQVPGLALVVD</sequence>
<accession>A0A238L8W8</accession>
<dbReference type="PRINTS" id="PR00035">
    <property type="entry name" value="HTHGNTR"/>
</dbReference>
<evidence type="ECO:0000256" key="1">
    <source>
        <dbReference type="ARBA" id="ARBA00023015"/>
    </source>
</evidence>
<reference evidence="6" key="1">
    <citation type="submission" date="2017-05" db="EMBL/GenBank/DDBJ databases">
        <authorList>
            <person name="Rodrigo-Torres L."/>
            <person name="Arahal R. D."/>
            <person name="Lucena T."/>
        </authorList>
    </citation>
    <scope>NUCLEOTIDE SEQUENCE [LARGE SCALE GENOMIC DNA]</scope>
    <source>
        <strain evidence="6">CECT 8621</strain>
    </source>
</reference>
<protein>
    <submittedName>
        <fullName evidence="5">Putative HTH-type transcriptional regulator YdfH</fullName>
    </submittedName>
</protein>
<dbReference type="SMART" id="SM00345">
    <property type="entry name" value="HTH_GNTR"/>
    <property type="match status" value="1"/>
</dbReference>
<dbReference type="SMART" id="SM00895">
    <property type="entry name" value="FCD"/>
    <property type="match status" value="1"/>
</dbReference>
<organism evidence="5 6">
    <name type="scientific">Actibacterium lipolyticum</name>
    <dbReference type="NCBI Taxonomy" id="1524263"/>
    <lineage>
        <taxon>Bacteria</taxon>
        <taxon>Pseudomonadati</taxon>
        <taxon>Pseudomonadota</taxon>
        <taxon>Alphaproteobacteria</taxon>
        <taxon>Rhodobacterales</taxon>
        <taxon>Roseobacteraceae</taxon>
        <taxon>Actibacterium</taxon>
    </lineage>
</organism>
<keyword evidence="1" id="KW-0805">Transcription regulation</keyword>
<keyword evidence="6" id="KW-1185">Reference proteome</keyword>
<dbReference type="Gene3D" id="1.10.10.10">
    <property type="entry name" value="Winged helix-like DNA-binding domain superfamily/Winged helix DNA-binding domain"/>
    <property type="match status" value="1"/>
</dbReference>
<dbReference type="GO" id="GO:0003700">
    <property type="term" value="F:DNA-binding transcription factor activity"/>
    <property type="evidence" value="ECO:0007669"/>
    <property type="project" value="InterPro"/>
</dbReference>
<dbReference type="Pfam" id="PF00392">
    <property type="entry name" value="GntR"/>
    <property type="match status" value="1"/>
</dbReference>
<dbReference type="RefSeq" id="WP_093968961.1">
    <property type="nucleotide sequence ID" value="NZ_FXYE01000005.1"/>
</dbReference>
<evidence type="ECO:0000256" key="2">
    <source>
        <dbReference type="ARBA" id="ARBA00023125"/>
    </source>
</evidence>
<dbReference type="GO" id="GO:0003677">
    <property type="term" value="F:DNA binding"/>
    <property type="evidence" value="ECO:0007669"/>
    <property type="project" value="UniProtKB-KW"/>
</dbReference>
<evidence type="ECO:0000256" key="3">
    <source>
        <dbReference type="ARBA" id="ARBA00023163"/>
    </source>
</evidence>
<dbReference type="EMBL" id="FXYE01000005">
    <property type="protein sequence ID" value="SMX51270.1"/>
    <property type="molecule type" value="Genomic_DNA"/>
</dbReference>
<dbReference type="Gene3D" id="1.20.120.530">
    <property type="entry name" value="GntR ligand-binding domain-like"/>
    <property type="match status" value="1"/>
</dbReference>
<dbReference type="OrthoDB" id="7620579at2"/>
<evidence type="ECO:0000313" key="5">
    <source>
        <dbReference type="EMBL" id="SMX51270.1"/>
    </source>
</evidence>
<dbReference type="InterPro" id="IPR036390">
    <property type="entry name" value="WH_DNA-bd_sf"/>
</dbReference>
<dbReference type="PANTHER" id="PTHR43537">
    <property type="entry name" value="TRANSCRIPTIONAL REGULATOR, GNTR FAMILY"/>
    <property type="match status" value="1"/>
</dbReference>
<dbReference type="Proteomes" id="UP000202922">
    <property type="component" value="Unassembled WGS sequence"/>
</dbReference>
<dbReference type="PANTHER" id="PTHR43537:SF49">
    <property type="entry name" value="TRANSCRIPTIONAL REGULATORY PROTEIN"/>
    <property type="match status" value="1"/>
</dbReference>